<evidence type="ECO:0000256" key="2">
    <source>
        <dbReference type="ARBA" id="ARBA00023136"/>
    </source>
</evidence>
<protein>
    <submittedName>
        <fullName evidence="7">Outer membrane receptor proteins, mostly Fe transport</fullName>
    </submittedName>
</protein>
<name>A0A1H9DW18_9BACT</name>
<dbReference type="SUPFAM" id="SSF56935">
    <property type="entry name" value="Porins"/>
    <property type="match status" value="1"/>
</dbReference>
<feature type="domain" description="TonB-dependent receptor plug" evidence="5">
    <location>
        <begin position="140"/>
        <end position="226"/>
    </location>
</feature>
<feature type="domain" description="Outer membrane protein beta-barrel" evidence="6">
    <location>
        <begin position="380"/>
        <end position="774"/>
    </location>
</feature>
<sequence length="800" mass="89047">MKLNLPTLLCSLILLLCTCVSAQETKPPENASVSGRILDEQTPAEFTNILLLTASDSAVLKLELADESGRFSFINVPAADYFIRTTGIGYGEKNHPVFTLSPGQELSLPDYQISGSGTNLETIEVVARKPFLEQKAGMLVVNVDQSITGQGGTVIDMLRKVPGIVIAGNRIQMAGKSGLTILIDGRPTKYMDIQSLLRDMPADNIKSIEVISQPGAQYDAEGSGGVINLVLKKNSLLGTNGSVYVGGGYGERAKYRAGGQLSHRQGKLNLTGGASWNRRSWTDGLDLIRRFDDRTFVQSNRDFGIPDSYSLRGGADYDLTDRQRVGLNARYNWGQSPRSASNMTEIRSPETDELLESFITSAERTRPWTSLNLDAFYRIKLDTSGQEINFDASYNRFTRDGRVELKTVGADFPDRVNLEPSSADIVSAQVDYKKPLSQTLIFKAGAKASMAELDNELLARFSQAGEMVIDENLSNQFLYDENIKAAYTSIGWEKGDLSANFGLRFEDTQMEGYNVTLDSFNNRNFSQLFPSVSFNAPAFGPIGVSVAYSYRIERPSYYDLNPFVSYLDPLTFEKGNPFLRPELIHSGQFSLTYEKQPFFNLSYDYTSDVIADVTEQDSETGVAFQNTVNLDRYIRYGGSLFLPLDFIAKPISGYIGGMLFYNDYTSDYLGGQLDQDQWSFTGFFQVNAQLPGDWKGEVSGWYQGKGIEGIIRSEPLYGISAGVEKDFFDDRLNFILSGDGIVQKFFTGTIRYQEQNLDIRSIWEAPVVSVKLTYKFGNRFLKKNEGRRSSASEERGRLND</sequence>
<evidence type="ECO:0000313" key="8">
    <source>
        <dbReference type="Proteomes" id="UP000199021"/>
    </source>
</evidence>
<dbReference type="Gene3D" id="2.170.130.10">
    <property type="entry name" value="TonB-dependent receptor, plug domain"/>
    <property type="match status" value="1"/>
</dbReference>
<evidence type="ECO:0000256" key="1">
    <source>
        <dbReference type="ARBA" id="ARBA00004442"/>
    </source>
</evidence>
<dbReference type="InterPro" id="IPR041700">
    <property type="entry name" value="OMP_b-brl_3"/>
</dbReference>
<dbReference type="AlphaFoldDB" id="A0A1H9DW18"/>
<dbReference type="Pfam" id="PF07715">
    <property type="entry name" value="Plug"/>
    <property type="match status" value="1"/>
</dbReference>
<dbReference type="Proteomes" id="UP000199021">
    <property type="component" value="Unassembled WGS sequence"/>
</dbReference>
<evidence type="ECO:0000259" key="6">
    <source>
        <dbReference type="Pfam" id="PF14905"/>
    </source>
</evidence>
<dbReference type="InterPro" id="IPR037066">
    <property type="entry name" value="Plug_dom_sf"/>
</dbReference>
<dbReference type="EMBL" id="FOFB01000006">
    <property type="protein sequence ID" value="SEQ17635.1"/>
    <property type="molecule type" value="Genomic_DNA"/>
</dbReference>
<evidence type="ECO:0000256" key="3">
    <source>
        <dbReference type="ARBA" id="ARBA00023237"/>
    </source>
</evidence>
<dbReference type="PANTHER" id="PTHR40980">
    <property type="entry name" value="PLUG DOMAIN-CONTAINING PROTEIN"/>
    <property type="match status" value="1"/>
</dbReference>
<keyword evidence="2" id="KW-0472">Membrane</keyword>
<gene>
    <name evidence="7" type="ORF">SAMN05444359_106153</name>
</gene>
<evidence type="ECO:0000259" key="5">
    <source>
        <dbReference type="Pfam" id="PF07715"/>
    </source>
</evidence>
<feature type="signal peptide" evidence="4">
    <location>
        <begin position="1"/>
        <end position="22"/>
    </location>
</feature>
<dbReference type="PANTHER" id="PTHR40980:SF4">
    <property type="entry name" value="TONB-DEPENDENT RECEPTOR-LIKE BETA-BARREL DOMAIN-CONTAINING PROTEIN"/>
    <property type="match status" value="1"/>
</dbReference>
<keyword evidence="3" id="KW-0998">Cell outer membrane</keyword>
<dbReference type="STRING" id="478744.SAMN05444359_106153"/>
<dbReference type="OrthoDB" id="905812at2"/>
<keyword evidence="4" id="KW-0732">Signal</keyword>
<accession>A0A1H9DW18</accession>
<feature type="chain" id="PRO_5011525817" evidence="4">
    <location>
        <begin position="23"/>
        <end position="800"/>
    </location>
</feature>
<reference evidence="8" key="1">
    <citation type="submission" date="2016-10" db="EMBL/GenBank/DDBJ databases">
        <authorList>
            <person name="Varghese N."/>
            <person name="Submissions S."/>
        </authorList>
    </citation>
    <scope>NUCLEOTIDE SEQUENCE [LARGE SCALE GENOMIC DNA]</scope>
    <source>
        <strain evidence="8">DSM 24740</strain>
    </source>
</reference>
<dbReference type="Gene3D" id="2.40.170.20">
    <property type="entry name" value="TonB-dependent receptor, beta-barrel domain"/>
    <property type="match status" value="1"/>
</dbReference>
<dbReference type="Pfam" id="PF14905">
    <property type="entry name" value="OMP_b-brl_3"/>
    <property type="match status" value="1"/>
</dbReference>
<evidence type="ECO:0000313" key="7">
    <source>
        <dbReference type="EMBL" id="SEQ17635.1"/>
    </source>
</evidence>
<dbReference type="RefSeq" id="WP_090166832.1">
    <property type="nucleotide sequence ID" value="NZ_FOFB01000006.1"/>
</dbReference>
<evidence type="ECO:0000256" key="4">
    <source>
        <dbReference type="SAM" id="SignalP"/>
    </source>
</evidence>
<keyword evidence="8" id="KW-1185">Reference proteome</keyword>
<dbReference type="GO" id="GO:0009279">
    <property type="term" value="C:cell outer membrane"/>
    <property type="evidence" value="ECO:0007669"/>
    <property type="project" value="UniProtKB-SubCell"/>
</dbReference>
<organism evidence="7 8">
    <name type="scientific">Neolewinella agarilytica</name>
    <dbReference type="NCBI Taxonomy" id="478744"/>
    <lineage>
        <taxon>Bacteria</taxon>
        <taxon>Pseudomonadati</taxon>
        <taxon>Bacteroidota</taxon>
        <taxon>Saprospiria</taxon>
        <taxon>Saprospirales</taxon>
        <taxon>Lewinellaceae</taxon>
        <taxon>Neolewinella</taxon>
    </lineage>
</organism>
<dbReference type="InterPro" id="IPR036942">
    <property type="entry name" value="Beta-barrel_TonB_sf"/>
</dbReference>
<keyword evidence="7" id="KW-0675">Receptor</keyword>
<proteinExistence type="predicted"/>
<dbReference type="InParanoid" id="A0A1H9DW18"/>
<dbReference type="InterPro" id="IPR012910">
    <property type="entry name" value="Plug_dom"/>
</dbReference>
<comment type="subcellular location">
    <subcellularLocation>
        <location evidence="1">Cell outer membrane</location>
    </subcellularLocation>
</comment>